<feature type="region of interest" description="Disordered" evidence="1">
    <location>
        <begin position="1"/>
        <end position="116"/>
    </location>
</feature>
<evidence type="ECO:0000256" key="1">
    <source>
        <dbReference type="SAM" id="MobiDB-lite"/>
    </source>
</evidence>
<reference evidence="2" key="2">
    <citation type="submission" date="2025-09" db="UniProtKB">
        <authorList>
            <consortium name="Ensembl"/>
        </authorList>
    </citation>
    <scope>IDENTIFICATION</scope>
</reference>
<keyword evidence="3" id="KW-1185">Reference proteome</keyword>
<accession>A0A8C4WLY4</accession>
<reference evidence="2" key="1">
    <citation type="submission" date="2025-08" db="UniProtKB">
        <authorList>
            <consortium name="Ensembl"/>
        </authorList>
    </citation>
    <scope>IDENTIFICATION</scope>
</reference>
<protein>
    <submittedName>
        <fullName evidence="2">Uncharacterized protein</fullName>
    </submittedName>
</protein>
<organism evidence="2 3">
    <name type="scientific">Gopherus evgoodei</name>
    <name type="common">Goodes thornscrub tortoise</name>
    <dbReference type="NCBI Taxonomy" id="1825980"/>
    <lineage>
        <taxon>Eukaryota</taxon>
        <taxon>Metazoa</taxon>
        <taxon>Chordata</taxon>
        <taxon>Craniata</taxon>
        <taxon>Vertebrata</taxon>
        <taxon>Euteleostomi</taxon>
        <taxon>Archelosauria</taxon>
        <taxon>Testudinata</taxon>
        <taxon>Testudines</taxon>
        <taxon>Cryptodira</taxon>
        <taxon>Durocryptodira</taxon>
        <taxon>Testudinoidea</taxon>
        <taxon>Testudinidae</taxon>
        <taxon>Gopherus</taxon>
    </lineage>
</organism>
<name>A0A8C4WLY4_9SAUR</name>
<sequence>MPDGAGPESREPHPLGKGGVSTATPPGEGGALNHVLPSFHNLPSLLPLPKRSRGTKGGGGPPPLGNNKQPPPGEPHPPEGGGAQEDWLSPSGRQPSGPLGGWAASSRGGPGAGPWVRRCLRRSAAPRKALPQRWQPWGRTPEWMRSCLRRLARSAKLFPHSPHWNGRSPECTSWCRLRSQEGRSPVWIPLLHLSHWYGLTPWWARWWRRKLEGSENMRPHCGQRNGFSPEWVRWWLW</sequence>
<proteinExistence type="predicted"/>
<evidence type="ECO:0000313" key="3">
    <source>
        <dbReference type="Proteomes" id="UP000694390"/>
    </source>
</evidence>
<dbReference type="Ensembl" id="ENSGEVT00005017945.1">
    <property type="protein sequence ID" value="ENSGEVP00005017080.1"/>
    <property type="gene ID" value="ENSGEVG00005012096.1"/>
</dbReference>
<dbReference type="Proteomes" id="UP000694390">
    <property type="component" value="Unassembled WGS sequence"/>
</dbReference>
<dbReference type="OrthoDB" id="9835783at2759"/>
<evidence type="ECO:0000313" key="2">
    <source>
        <dbReference type="Ensembl" id="ENSGEVP00005017080.1"/>
    </source>
</evidence>
<dbReference type="GeneTree" id="ENSGT00530000067530"/>
<dbReference type="AlphaFoldDB" id="A0A8C4WLY4"/>
<feature type="compositionally biased region" description="Pro residues" evidence="1">
    <location>
        <begin position="60"/>
        <end position="75"/>
    </location>
</feature>